<name>D6RPY2_COPC7</name>
<comment type="caution">
    <text evidence="1">The sequence shown here is derived from an EMBL/GenBank/DDBJ whole genome shotgun (WGS) entry which is preliminary data.</text>
</comment>
<evidence type="ECO:0000313" key="2">
    <source>
        <dbReference type="Proteomes" id="UP000001861"/>
    </source>
</evidence>
<keyword evidence="2" id="KW-1185">Reference proteome</keyword>
<gene>
    <name evidence="1" type="ORF">CC1G_15303</name>
</gene>
<reference evidence="1 2" key="1">
    <citation type="journal article" date="2010" name="Proc. Natl. Acad. Sci. U.S.A.">
        <title>Insights into evolution of multicellular fungi from the assembled chromosomes of the mushroom Coprinopsis cinerea (Coprinus cinereus).</title>
        <authorList>
            <person name="Stajich J.E."/>
            <person name="Wilke S.K."/>
            <person name="Ahren D."/>
            <person name="Au C.H."/>
            <person name="Birren B.W."/>
            <person name="Borodovsky M."/>
            <person name="Burns C."/>
            <person name="Canback B."/>
            <person name="Casselton L.A."/>
            <person name="Cheng C.K."/>
            <person name="Deng J."/>
            <person name="Dietrich F.S."/>
            <person name="Fargo D.C."/>
            <person name="Farman M.L."/>
            <person name="Gathman A.C."/>
            <person name="Goldberg J."/>
            <person name="Guigo R."/>
            <person name="Hoegger P.J."/>
            <person name="Hooker J.B."/>
            <person name="Huggins A."/>
            <person name="James T.Y."/>
            <person name="Kamada T."/>
            <person name="Kilaru S."/>
            <person name="Kodira C."/>
            <person name="Kues U."/>
            <person name="Kupfer D."/>
            <person name="Kwan H.S."/>
            <person name="Lomsadze A."/>
            <person name="Li W."/>
            <person name="Lilly W.W."/>
            <person name="Ma L.J."/>
            <person name="Mackey A.J."/>
            <person name="Manning G."/>
            <person name="Martin F."/>
            <person name="Muraguchi H."/>
            <person name="Natvig D.O."/>
            <person name="Palmerini H."/>
            <person name="Ramesh M.A."/>
            <person name="Rehmeyer C.J."/>
            <person name="Roe B.A."/>
            <person name="Shenoy N."/>
            <person name="Stanke M."/>
            <person name="Ter-Hovhannisyan V."/>
            <person name="Tunlid A."/>
            <person name="Velagapudi R."/>
            <person name="Vision T.J."/>
            <person name="Zeng Q."/>
            <person name="Zolan M.E."/>
            <person name="Pukkila P.J."/>
        </authorList>
    </citation>
    <scope>NUCLEOTIDE SEQUENCE [LARGE SCALE GENOMIC DNA]</scope>
    <source>
        <strain evidence="2">Okayama-7 / 130 / ATCC MYA-4618 / FGSC 9003</strain>
    </source>
</reference>
<dbReference type="Proteomes" id="UP000001861">
    <property type="component" value="Unassembled WGS sequence"/>
</dbReference>
<evidence type="ECO:0000313" key="1">
    <source>
        <dbReference type="EMBL" id="EFI26902.1"/>
    </source>
</evidence>
<dbReference type="GeneID" id="9379190"/>
<protein>
    <submittedName>
        <fullName evidence="1">Uncharacterized protein</fullName>
    </submittedName>
</protein>
<dbReference type="HOGENOM" id="CLU_2483281_0_0_1"/>
<dbReference type="VEuPathDB" id="FungiDB:CC1G_15303"/>
<organism evidence="1 2">
    <name type="scientific">Coprinopsis cinerea (strain Okayama-7 / 130 / ATCC MYA-4618 / FGSC 9003)</name>
    <name type="common">Inky cap fungus</name>
    <name type="synonym">Hormographiella aspergillata</name>
    <dbReference type="NCBI Taxonomy" id="240176"/>
    <lineage>
        <taxon>Eukaryota</taxon>
        <taxon>Fungi</taxon>
        <taxon>Dikarya</taxon>
        <taxon>Basidiomycota</taxon>
        <taxon>Agaricomycotina</taxon>
        <taxon>Agaricomycetes</taxon>
        <taxon>Agaricomycetidae</taxon>
        <taxon>Agaricales</taxon>
        <taxon>Agaricineae</taxon>
        <taxon>Psathyrellaceae</taxon>
        <taxon>Coprinopsis</taxon>
    </lineage>
</organism>
<dbReference type="RefSeq" id="XP_002910396.1">
    <property type="nucleotide sequence ID" value="XM_002910350.1"/>
</dbReference>
<dbReference type="EMBL" id="AACS02000010">
    <property type="protein sequence ID" value="EFI26902.1"/>
    <property type="molecule type" value="Genomic_DNA"/>
</dbReference>
<sequence length="87" mass="9978">MSQSRPTFLLFLTKKHHCLSYHQNGGWNRDEVVFVIGNLNLWRPQVNVGINGLVHPYACRIGRIVLRNALEMKDFNVVAVNEYASLP</sequence>
<proteinExistence type="predicted"/>
<dbReference type="Gene3D" id="3.40.50.720">
    <property type="entry name" value="NAD(P)-binding Rossmann-like Domain"/>
    <property type="match status" value="1"/>
</dbReference>
<dbReference type="InParanoid" id="D6RPY2"/>
<dbReference type="KEGG" id="cci:CC1G_15303"/>
<accession>D6RPY2</accession>
<dbReference type="AlphaFoldDB" id="D6RPY2"/>